<protein>
    <submittedName>
        <fullName evidence="1">Uncharacterized protein</fullName>
    </submittedName>
</protein>
<evidence type="ECO:0000313" key="1">
    <source>
        <dbReference type="EMBL" id="PTL89016.1"/>
    </source>
</evidence>
<reference evidence="1 2" key="1">
    <citation type="submission" date="2018-03" db="EMBL/GenBank/DDBJ databases">
        <authorList>
            <person name="Zhou J."/>
            <person name="Li X."/>
            <person name="Xue M."/>
            <person name="Yin J."/>
        </authorList>
    </citation>
    <scope>NUCLEOTIDE SEQUENCE [LARGE SCALE GENOMIC DNA]</scope>
    <source>
        <strain evidence="1 2">SYSU ZJ2214</strain>
    </source>
</reference>
<dbReference type="Proteomes" id="UP000241895">
    <property type="component" value="Unassembled WGS sequence"/>
</dbReference>
<dbReference type="EMBL" id="PXNS01000018">
    <property type="protein sequence ID" value="PTL89016.1"/>
    <property type="molecule type" value="Genomic_DNA"/>
</dbReference>
<name>A0ABX5ISY8_9GAMM</name>
<sequence length="80" mass="8927">MGSYEEGRGSTIIELKSHTRTLGSDNDIAGVQAISFFQSDNFTIRAFSPGLTLQRSDDDVCHRHMDLAIFVYKSKNITTN</sequence>
<organism evidence="1 2">
    <name type="scientific">Halomonas litopenaei</name>
    <dbReference type="NCBI Taxonomy" id="2109328"/>
    <lineage>
        <taxon>Bacteria</taxon>
        <taxon>Pseudomonadati</taxon>
        <taxon>Pseudomonadota</taxon>
        <taxon>Gammaproteobacteria</taxon>
        <taxon>Oceanospirillales</taxon>
        <taxon>Halomonadaceae</taxon>
        <taxon>Halomonas</taxon>
    </lineage>
</organism>
<accession>A0ABX5ISY8</accession>
<keyword evidence="2" id="KW-1185">Reference proteome</keyword>
<comment type="caution">
    <text evidence="1">The sequence shown here is derived from an EMBL/GenBank/DDBJ whole genome shotgun (WGS) entry which is preliminary data.</text>
</comment>
<proteinExistence type="predicted"/>
<gene>
    <name evidence="1" type="ORF">C6W88_20125</name>
</gene>
<evidence type="ECO:0000313" key="2">
    <source>
        <dbReference type="Proteomes" id="UP000241895"/>
    </source>
</evidence>